<dbReference type="AlphaFoldDB" id="A0A0N4XIR8"/>
<evidence type="ECO:0000256" key="1">
    <source>
        <dbReference type="ARBA" id="ARBA00048287"/>
    </source>
</evidence>
<evidence type="ECO:0000313" key="5">
    <source>
        <dbReference type="WBParaSite" id="NBR_0000242001-mRNA-1"/>
    </source>
</evidence>
<dbReference type="OMA" id="NASIMIF"/>
<dbReference type="InterPro" id="IPR000286">
    <property type="entry name" value="HDACs"/>
</dbReference>
<name>A0A0N4XIR8_NIPBR</name>
<sequence>MCLHFQIPNAFALVRPPGHHAGRSSACGFCIFNNSAQAAEAAFNFGADRILIVDLDVHHGNGTQEIFYEDKRVLYFSIHRYEAGKYWPHLRESNFDHIGEFEGKGYNVNVPLNDIGCGDADYMAIFWNVLYPVASQFNPDLVVVSAGFDCCTGDPLGDMRLSPDAYSHMVYHISALARGKVLIVLEGGYNHSVTAMCVQRCVRVLRGYKPFPLDVMECPKRSTVESCLNCISALKPFWTCFDFYNINGPFMDVEWDM</sequence>
<dbReference type="SUPFAM" id="SSF52768">
    <property type="entry name" value="Arginase/deacetylase"/>
    <property type="match status" value="1"/>
</dbReference>
<evidence type="ECO:0000313" key="3">
    <source>
        <dbReference type="EMBL" id="VDL66010.1"/>
    </source>
</evidence>
<dbReference type="InterPro" id="IPR037138">
    <property type="entry name" value="His_deacetylse_dom_sf"/>
</dbReference>
<dbReference type="Gene3D" id="3.40.800.20">
    <property type="entry name" value="Histone deacetylase domain"/>
    <property type="match status" value="1"/>
</dbReference>
<proteinExistence type="predicted"/>
<dbReference type="Proteomes" id="UP000271162">
    <property type="component" value="Unassembled WGS sequence"/>
</dbReference>
<dbReference type="PANTHER" id="PTHR10625:SF38">
    <property type="entry name" value="HISTONE DEACETYLASE 6, ISOFORM G"/>
    <property type="match status" value="1"/>
</dbReference>
<accession>A0A0N4XIR8</accession>
<dbReference type="WBParaSite" id="NBR_0000242001-mRNA-1">
    <property type="protein sequence ID" value="NBR_0000242001-mRNA-1"/>
    <property type="gene ID" value="NBR_0000242001"/>
</dbReference>
<dbReference type="PANTHER" id="PTHR10625">
    <property type="entry name" value="HISTONE DEACETYLASE HDAC1-RELATED"/>
    <property type="match status" value="1"/>
</dbReference>
<reference evidence="3 4" key="2">
    <citation type="submission" date="2018-11" db="EMBL/GenBank/DDBJ databases">
        <authorList>
            <consortium name="Pathogen Informatics"/>
        </authorList>
    </citation>
    <scope>NUCLEOTIDE SEQUENCE [LARGE SCALE GENOMIC DNA]</scope>
</reference>
<dbReference type="InterPro" id="IPR023801">
    <property type="entry name" value="His_deacetylse_dom"/>
</dbReference>
<dbReference type="EMBL" id="UYSL01002749">
    <property type="protein sequence ID" value="VDL66010.1"/>
    <property type="molecule type" value="Genomic_DNA"/>
</dbReference>
<dbReference type="Pfam" id="PF00850">
    <property type="entry name" value="Hist_deacetyl"/>
    <property type="match status" value="1"/>
</dbReference>
<evidence type="ECO:0000259" key="2">
    <source>
        <dbReference type="Pfam" id="PF00850"/>
    </source>
</evidence>
<keyword evidence="4" id="KW-1185">Reference proteome</keyword>
<dbReference type="InterPro" id="IPR023696">
    <property type="entry name" value="Ureohydrolase_dom_sf"/>
</dbReference>
<feature type="domain" description="Histone deacetylase" evidence="2">
    <location>
        <begin position="7"/>
        <end position="205"/>
    </location>
</feature>
<dbReference type="GO" id="GO:0141221">
    <property type="term" value="F:histone deacetylase activity, hydrolytic mechanism"/>
    <property type="evidence" value="ECO:0007669"/>
    <property type="project" value="UniProtKB-EC"/>
</dbReference>
<dbReference type="STRING" id="27835.A0A0N4XIR8"/>
<comment type="catalytic activity">
    <reaction evidence="1">
        <text>N(6)-acetyl-L-lysyl-[histone] + H2O = L-lysyl-[histone] + acetate</text>
        <dbReference type="Rhea" id="RHEA:58196"/>
        <dbReference type="Rhea" id="RHEA-COMP:9845"/>
        <dbReference type="Rhea" id="RHEA-COMP:11338"/>
        <dbReference type="ChEBI" id="CHEBI:15377"/>
        <dbReference type="ChEBI" id="CHEBI:29969"/>
        <dbReference type="ChEBI" id="CHEBI:30089"/>
        <dbReference type="ChEBI" id="CHEBI:61930"/>
        <dbReference type="EC" id="3.5.1.98"/>
    </reaction>
</comment>
<dbReference type="GO" id="GO:0000118">
    <property type="term" value="C:histone deacetylase complex"/>
    <property type="evidence" value="ECO:0007669"/>
    <property type="project" value="TreeGrafter"/>
</dbReference>
<reference evidence="5" key="1">
    <citation type="submission" date="2017-02" db="UniProtKB">
        <authorList>
            <consortium name="WormBaseParasite"/>
        </authorList>
    </citation>
    <scope>IDENTIFICATION</scope>
</reference>
<protein>
    <submittedName>
        <fullName evidence="5">Histone deacetylase 6 (inferred by orthology to a C. elegans protein)</fullName>
    </submittedName>
</protein>
<dbReference type="PRINTS" id="PR01270">
    <property type="entry name" value="HDASUPER"/>
</dbReference>
<dbReference type="GO" id="GO:0040029">
    <property type="term" value="P:epigenetic regulation of gene expression"/>
    <property type="evidence" value="ECO:0007669"/>
    <property type="project" value="TreeGrafter"/>
</dbReference>
<gene>
    <name evidence="3" type="ORF">NBR_LOCUS2421</name>
</gene>
<evidence type="ECO:0000313" key="4">
    <source>
        <dbReference type="Proteomes" id="UP000271162"/>
    </source>
</evidence>
<organism evidence="5">
    <name type="scientific">Nippostrongylus brasiliensis</name>
    <name type="common">Rat hookworm</name>
    <dbReference type="NCBI Taxonomy" id="27835"/>
    <lineage>
        <taxon>Eukaryota</taxon>
        <taxon>Metazoa</taxon>
        <taxon>Ecdysozoa</taxon>
        <taxon>Nematoda</taxon>
        <taxon>Chromadorea</taxon>
        <taxon>Rhabditida</taxon>
        <taxon>Rhabditina</taxon>
        <taxon>Rhabditomorpha</taxon>
        <taxon>Strongyloidea</taxon>
        <taxon>Heligmosomidae</taxon>
        <taxon>Nippostrongylus</taxon>
    </lineage>
</organism>